<evidence type="ECO:0000313" key="2">
    <source>
        <dbReference type="EMBL" id="CAA9198900.1"/>
    </source>
</evidence>
<keyword evidence="3" id="KW-1185">Reference proteome</keyword>
<name>A0A6J4GIA7_9FLAO</name>
<dbReference type="EMBL" id="CADCSU010000088">
    <property type="protein sequence ID" value="CAA9198900.1"/>
    <property type="molecule type" value="Genomic_DNA"/>
</dbReference>
<proteinExistence type="predicted"/>
<organism evidence="2 3">
    <name type="scientific">Flavobacterium bizetiae</name>
    <dbReference type="NCBI Taxonomy" id="2704140"/>
    <lineage>
        <taxon>Bacteria</taxon>
        <taxon>Pseudomonadati</taxon>
        <taxon>Bacteroidota</taxon>
        <taxon>Flavobacteriia</taxon>
        <taxon>Flavobacteriales</taxon>
        <taxon>Flavobacteriaceae</taxon>
        <taxon>Flavobacterium</taxon>
    </lineage>
</organism>
<feature type="signal peptide" evidence="1">
    <location>
        <begin position="1"/>
        <end position="31"/>
    </location>
</feature>
<protein>
    <submittedName>
        <fullName evidence="2">Uncharacterized protein</fullName>
    </submittedName>
</protein>
<keyword evidence="1" id="KW-0732">Signal</keyword>
<evidence type="ECO:0000256" key="1">
    <source>
        <dbReference type="SAM" id="SignalP"/>
    </source>
</evidence>
<dbReference type="AlphaFoldDB" id="A0A6J4GIA7"/>
<sequence>MNIIKPISSNRKLIQLFFLFFIGFQCISATAQSDNYHVLINRVKEFSKPARILNQHIDAGGNGSAEFTNAEKQVLRFRLDHHKLQIQHGGIAYQLFYYKNDYLEKIQTLDVNGKLAGERESKNESGVLFVIEKPNLYLKKKKLIDDAEGNIDLKDDSNERIIRVQLYDQNNMLIPEFQPTYISSKTYWNYNVRMYWP</sequence>
<reference evidence="2 3" key="1">
    <citation type="submission" date="2020-02" db="EMBL/GenBank/DDBJ databases">
        <authorList>
            <person name="Criscuolo A."/>
        </authorList>
    </citation>
    <scope>NUCLEOTIDE SEQUENCE [LARGE SCALE GENOMIC DNA]</scope>
    <source>
        <strain evidence="2">CIP105534</strain>
    </source>
</reference>
<dbReference type="RefSeq" id="WP_232067360.1">
    <property type="nucleotide sequence ID" value="NZ_CADCSU010000088.1"/>
</dbReference>
<accession>A0A6J4GIA7</accession>
<evidence type="ECO:0000313" key="3">
    <source>
        <dbReference type="Proteomes" id="UP000479938"/>
    </source>
</evidence>
<feature type="chain" id="PRO_5026692299" evidence="1">
    <location>
        <begin position="32"/>
        <end position="197"/>
    </location>
</feature>
<dbReference type="Proteomes" id="UP000479938">
    <property type="component" value="Unassembled WGS sequence"/>
</dbReference>
<gene>
    <name evidence="2" type="ORF">FLA105534_02340</name>
</gene>